<proteinExistence type="predicted"/>
<feature type="transmembrane region" description="Helical" evidence="2">
    <location>
        <begin position="30"/>
        <end position="50"/>
    </location>
</feature>
<keyword evidence="2" id="KW-0812">Transmembrane</keyword>
<feature type="compositionally biased region" description="Polar residues" evidence="1">
    <location>
        <begin position="1"/>
        <end position="16"/>
    </location>
</feature>
<organism evidence="3 4">
    <name type="scientific">Halapricum desulfuricans</name>
    <dbReference type="NCBI Taxonomy" id="2841257"/>
    <lineage>
        <taxon>Archaea</taxon>
        <taxon>Methanobacteriati</taxon>
        <taxon>Methanobacteriota</taxon>
        <taxon>Stenosarchaea group</taxon>
        <taxon>Halobacteria</taxon>
        <taxon>Halobacteriales</taxon>
        <taxon>Haloarculaceae</taxon>
        <taxon>Halapricum</taxon>
    </lineage>
</organism>
<dbReference type="AlphaFoldDB" id="A0A897NJ63"/>
<feature type="region of interest" description="Disordered" evidence="1">
    <location>
        <begin position="1"/>
        <end position="20"/>
    </location>
</feature>
<reference evidence="3" key="1">
    <citation type="submission" date="2020-11" db="EMBL/GenBank/DDBJ databases">
        <title>Carbohydrate-dependent, anaerobic sulfur respiration: A novel catabolism in halophilic archaea.</title>
        <authorList>
            <person name="Sorokin D.Y."/>
            <person name="Messina E."/>
            <person name="Smedile F."/>
            <person name="La Cono V."/>
            <person name="Hallsworth J.E."/>
            <person name="Yakimov M.M."/>
        </authorList>
    </citation>
    <scope>NUCLEOTIDE SEQUENCE</scope>
    <source>
        <strain evidence="3">HSR-Bgl</strain>
    </source>
</reference>
<dbReference type="EMBL" id="CP064789">
    <property type="protein sequence ID" value="QSG12658.1"/>
    <property type="molecule type" value="Genomic_DNA"/>
</dbReference>
<accession>A0A897NJ63</accession>
<name>A0A897NJ63_9EURY</name>
<sequence length="71" mass="7995">MPRNRGLTNTETTDSARVTAGMSHTGGKTYVWFVPITVVGLLLVLTGLFVTRFEYRMKVRHNDNHGITDML</sequence>
<evidence type="ECO:0000313" key="4">
    <source>
        <dbReference type="Proteomes" id="UP000663305"/>
    </source>
</evidence>
<protein>
    <submittedName>
        <fullName evidence="3">Uncharacterized protein</fullName>
    </submittedName>
</protein>
<gene>
    <name evidence="3" type="ORF">HSBGL_2251</name>
</gene>
<evidence type="ECO:0000313" key="3">
    <source>
        <dbReference type="EMBL" id="QSG12658.1"/>
    </source>
</evidence>
<keyword evidence="2" id="KW-1133">Transmembrane helix</keyword>
<evidence type="ECO:0000256" key="2">
    <source>
        <dbReference type="SAM" id="Phobius"/>
    </source>
</evidence>
<keyword evidence="2" id="KW-0472">Membrane</keyword>
<dbReference type="Proteomes" id="UP000663305">
    <property type="component" value="Chromosome"/>
</dbReference>
<evidence type="ECO:0000256" key="1">
    <source>
        <dbReference type="SAM" id="MobiDB-lite"/>
    </source>
</evidence>